<evidence type="ECO:0000256" key="6">
    <source>
        <dbReference type="SAM" id="Phobius"/>
    </source>
</evidence>
<feature type="domain" description="RDD" evidence="7">
    <location>
        <begin position="3"/>
        <end position="156"/>
    </location>
</feature>
<gene>
    <name evidence="8" type="ORF">O4U47_03420</name>
</gene>
<keyword evidence="9" id="KW-1185">Reference proteome</keyword>
<evidence type="ECO:0000256" key="4">
    <source>
        <dbReference type="ARBA" id="ARBA00022989"/>
    </source>
</evidence>
<accession>A0ABT4TFS6</accession>
<keyword evidence="2" id="KW-1003">Cell membrane</keyword>
<sequence>MAPEYGRRVVARLIDAVLAQIISMVLLVIAMVGMFVFLFTASPDTVNGPGSPFPFFLAVSFAGWFGYETVFLKAWGATPGKRAMGLRVVPLVTAQGVDAGGLPWGSAVVRAAVWSLPLLLSWNIAVNVLSAVLWLANGLWPLRDRPLGQALHDKAARTRVIDAH</sequence>
<dbReference type="EMBL" id="JAQFWP010000004">
    <property type="protein sequence ID" value="MDA2803548.1"/>
    <property type="molecule type" value="Genomic_DNA"/>
</dbReference>
<dbReference type="Pfam" id="PF06271">
    <property type="entry name" value="RDD"/>
    <property type="match status" value="1"/>
</dbReference>
<protein>
    <submittedName>
        <fullName evidence="8">RDD family protein</fullName>
    </submittedName>
</protein>
<keyword evidence="5 6" id="KW-0472">Membrane</keyword>
<evidence type="ECO:0000256" key="2">
    <source>
        <dbReference type="ARBA" id="ARBA00022475"/>
    </source>
</evidence>
<feature type="transmembrane region" description="Helical" evidence="6">
    <location>
        <begin position="21"/>
        <end position="41"/>
    </location>
</feature>
<proteinExistence type="predicted"/>
<dbReference type="PANTHER" id="PTHR36115:SF4">
    <property type="entry name" value="MEMBRANE PROTEIN"/>
    <property type="match status" value="1"/>
</dbReference>
<keyword evidence="3 6" id="KW-0812">Transmembrane</keyword>
<dbReference type="InterPro" id="IPR010432">
    <property type="entry name" value="RDD"/>
</dbReference>
<evidence type="ECO:0000313" key="9">
    <source>
        <dbReference type="Proteomes" id="UP001165685"/>
    </source>
</evidence>
<dbReference type="RefSeq" id="WP_270676041.1">
    <property type="nucleotide sequence ID" value="NZ_JAQFWP010000004.1"/>
</dbReference>
<dbReference type="InterPro" id="IPR051791">
    <property type="entry name" value="Pra-immunoreactive"/>
</dbReference>
<dbReference type="Proteomes" id="UP001165685">
    <property type="component" value="Unassembled WGS sequence"/>
</dbReference>
<feature type="transmembrane region" description="Helical" evidence="6">
    <location>
        <begin position="53"/>
        <end position="72"/>
    </location>
</feature>
<evidence type="ECO:0000313" key="8">
    <source>
        <dbReference type="EMBL" id="MDA2803548.1"/>
    </source>
</evidence>
<reference evidence="8" key="1">
    <citation type="submission" date="2023-01" db="EMBL/GenBank/DDBJ databases">
        <title>Draft genome sequence of Nocardiopsis sp. LSu2-4 isolated from halophytes.</title>
        <authorList>
            <person name="Duangmal K."/>
            <person name="Chantavorakit T."/>
        </authorList>
    </citation>
    <scope>NUCLEOTIDE SEQUENCE</scope>
    <source>
        <strain evidence="8">LSu2-4</strain>
    </source>
</reference>
<dbReference type="PANTHER" id="PTHR36115">
    <property type="entry name" value="PROLINE-RICH ANTIGEN HOMOLOG-RELATED"/>
    <property type="match status" value="1"/>
</dbReference>
<comment type="subcellular location">
    <subcellularLocation>
        <location evidence="1">Cell membrane</location>
        <topology evidence="1">Multi-pass membrane protein</topology>
    </subcellularLocation>
</comment>
<feature type="transmembrane region" description="Helical" evidence="6">
    <location>
        <begin position="111"/>
        <end position="136"/>
    </location>
</feature>
<evidence type="ECO:0000256" key="1">
    <source>
        <dbReference type="ARBA" id="ARBA00004651"/>
    </source>
</evidence>
<keyword evidence="4 6" id="KW-1133">Transmembrane helix</keyword>
<name>A0ABT4TFS6_9ACTN</name>
<organism evidence="8 9">
    <name type="scientific">Nocardiopsis suaedae</name>
    <dbReference type="NCBI Taxonomy" id="3018444"/>
    <lineage>
        <taxon>Bacteria</taxon>
        <taxon>Bacillati</taxon>
        <taxon>Actinomycetota</taxon>
        <taxon>Actinomycetes</taxon>
        <taxon>Streptosporangiales</taxon>
        <taxon>Nocardiopsidaceae</taxon>
        <taxon>Nocardiopsis</taxon>
    </lineage>
</organism>
<evidence type="ECO:0000259" key="7">
    <source>
        <dbReference type="Pfam" id="PF06271"/>
    </source>
</evidence>
<evidence type="ECO:0000256" key="5">
    <source>
        <dbReference type="ARBA" id="ARBA00023136"/>
    </source>
</evidence>
<evidence type="ECO:0000256" key="3">
    <source>
        <dbReference type="ARBA" id="ARBA00022692"/>
    </source>
</evidence>
<comment type="caution">
    <text evidence="8">The sequence shown here is derived from an EMBL/GenBank/DDBJ whole genome shotgun (WGS) entry which is preliminary data.</text>
</comment>